<proteinExistence type="predicted"/>
<accession>A0ABR2I0X4</accession>
<organism evidence="2 3">
    <name type="scientific">Apiospora arundinis</name>
    <dbReference type="NCBI Taxonomy" id="335852"/>
    <lineage>
        <taxon>Eukaryota</taxon>
        <taxon>Fungi</taxon>
        <taxon>Dikarya</taxon>
        <taxon>Ascomycota</taxon>
        <taxon>Pezizomycotina</taxon>
        <taxon>Sordariomycetes</taxon>
        <taxon>Xylariomycetidae</taxon>
        <taxon>Amphisphaeriales</taxon>
        <taxon>Apiosporaceae</taxon>
        <taxon>Apiospora</taxon>
    </lineage>
</organism>
<keyword evidence="3" id="KW-1185">Reference proteome</keyword>
<evidence type="ECO:0000313" key="2">
    <source>
        <dbReference type="EMBL" id="KAK8855951.1"/>
    </source>
</evidence>
<gene>
    <name evidence="2" type="ORF">PGQ11_011863</name>
</gene>
<dbReference type="Proteomes" id="UP001390339">
    <property type="component" value="Unassembled WGS sequence"/>
</dbReference>
<feature type="region of interest" description="Disordered" evidence="1">
    <location>
        <begin position="65"/>
        <end position="103"/>
    </location>
</feature>
<evidence type="ECO:0000256" key="1">
    <source>
        <dbReference type="SAM" id="MobiDB-lite"/>
    </source>
</evidence>
<name>A0ABR2I0X4_9PEZI</name>
<sequence length="208" mass="23082">MNSTEQFPGFNPVFSSTTVSYNEATTQASNIIQLPTQTRHSGALQIPATGPVNWWLPPTGCSGDEDVPMEDEDNSEVDDDAMSVDSFEDDGSWDPTEITPPDILMDLDPNPTTEASTNNHAPYIMDIDISSYRPGFWDFMNGDYNMVIDDGRDLYAQPSAGVFDQTPPSIMLSFPYTHGHPVHRALDVNEEVDNEGDFLMKPARSELR</sequence>
<evidence type="ECO:0000313" key="3">
    <source>
        <dbReference type="Proteomes" id="UP001390339"/>
    </source>
</evidence>
<feature type="compositionally biased region" description="Acidic residues" evidence="1">
    <location>
        <begin position="65"/>
        <end position="92"/>
    </location>
</feature>
<reference evidence="2 3" key="1">
    <citation type="journal article" date="2024" name="IMA Fungus">
        <title>Apiospora arundinis, a panoply of carbohydrate-active enzymes and secondary metabolites.</title>
        <authorList>
            <person name="Sorensen T."/>
            <person name="Petersen C."/>
            <person name="Muurmann A.T."/>
            <person name="Christiansen J.V."/>
            <person name="Brundto M.L."/>
            <person name="Overgaard C.K."/>
            <person name="Boysen A.T."/>
            <person name="Wollenberg R.D."/>
            <person name="Larsen T.O."/>
            <person name="Sorensen J.L."/>
            <person name="Nielsen K.L."/>
            <person name="Sondergaard T.E."/>
        </authorList>
    </citation>
    <scope>NUCLEOTIDE SEQUENCE [LARGE SCALE GENOMIC DNA]</scope>
    <source>
        <strain evidence="2 3">AAU 773</strain>
    </source>
</reference>
<dbReference type="EMBL" id="JAPCWZ010000007">
    <property type="protein sequence ID" value="KAK8855951.1"/>
    <property type="molecule type" value="Genomic_DNA"/>
</dbReference>
<protein>
    <submittedName>
        <fullName evidence="2">Uncharacterized protein</fullName>
    </submittedName>
</protein>
<comment type="caution">
    <text evidence="2">The sequence shown here is derived from an EMBL/GenBank/DDBJ whole genome shotgun (WGS) entry which is preliminary data.</text>
</comment>